<organism evidence="2 3">
    <name type="scientific">Shewanella intestini</name>
    <dbReference type="NCBI Taxonomy" id="2017544"/>
    <lineage>
        <taxon>Bacteria</taxon>
        <taxon>Pseudomonadati</taxon>
        <taxon>Pseudomonadota</taxon>
        <taxon>Gammaproteobacteria</taxon>
        <taxon>Alteromonadales</taxon>
        <taxon>Shewanellaceae</taxon>
        <taxon>Shewanella</taxon>
    </lineage>
</organism>
<evidence type="ECO:0000313" key="2">
    <source>
        <dbReference type="EMBL" id="MBR9728870.1"/>
    </source>
</evidence>
<dbReference type="InterPro" id="IPR023614">
    <property type="entry name" value="Porin_dom_sf"/>
</dbReference>
<evidence type="ECO:0008006" key="4">
    <source>
        <dbReference type="Google" id="ProtNLM"/>
    </source>
</evidence>
<reference evidence="2 3" key="1">
    <citation type="submission" date="2020-02" db="EMBL/GenBank/DDBJ databases">
        <title>Shewanella WXL01 sp. nov., a marine bacterium isolated from green algae in Luhuitou Fringing Reef (Northern South China Sea).</title>
        <authorList>
            <person name="Wang X."/>
        </authorList>
    </citation>
    <scope>NUCLEOTIDE SEQUENCE [LARGE SCALE GENOMIC DNA]</scope>
    <source>
        <strain evidence="2 3">MCCC 1A01895</strain>
    </source>
</reference>
<protein>
    <recommendedName>
        <fullName evidence="4">Porin</fullName>
    </recommendedName>
</protein>
<evidence type="ECO:0000313" key="3">
    <source>
        <dbReference type="Proteomes" id="UP000811844"/>
    </source>
</evidence>
<dbReference type="RefSeq" id="WP_153665471.1">
    <property type="nucleotide sequence ID" value="NZ_JAAIKR010000013.1"/>
</dbReference>
<feature type="chain" id="PRO_5047212402" description="Porin" evidence="1">
    <location>
        <begin position="25"/>
        <end position="374"/>
    </location>
</feature>
<feature type="signal peptide" evidence="1">
    <location>
        <begin position="1"/>
        <end position="24"/>
    </location>
</feature>
<sequence length="374" mass="41657">MKKQLLSLAIAGVLLPAFMNSAVADNLNIGGSVRANYSYSQYSDTSKDKLGDFDFNLVSVTFKDKWNDIGVAAEYRFYKGYDFLKYGYAYWDVNKDFTLNAGVISKPFGNKGYASHSWWYSLNYYLGFEDDYGVGIGAAYKNGASLTELAFIKDAAYGGSDHRDFAGTVATGTIKIDDTHSTDYNNEETNTLVGRQSYTLETGDLTTVIGASVEYGQLYNATAGENGDTLNYAVHLDMNYDGWGFQTQYLAYDYDQYDDGKIDPNKIGMGMLNGFYEAASKGKVLTANLSKKITTSWGNYTLYNDFSMIQPDVDQFDDSVLNTTGVSISYGPVFVYVDYYAAKNVLWLGGNSLGLTQANDDWEHRFNVNLAYYF</sequence>
<keyword evidence="1" id="KW-0732">Signal</keyword>
<dbReference type="Proteomes" id="UP000811844">
    <property type="component" value="Unassembled WGS sequence"/>
</dbReference>
<dbReference type="Gene3D" id="2.40.160.10">
    <property type="entry name" value="Porin"/>
    <property type="match status" value="1"/>
</dbReference>
<accession>A0ABS5I6B0</accession>
<evidence type="ECO:0000256" key="1">
    <source>
        <dbReference type="SAM" id="SignalP"/>
    </source>
</evidence>
<gene>
    <name evidence="2" type="ORF">G3R48_12875</name>
</gene>
<dbReference type="EMBL" id="JAAIKR010000013">
    <property type="protein sequence ID" value="MBR9728870.1"/>
    <property type="molecule type" value="Genomic_DNA"/>
</dbReference>
<proteinExistence type="predicted"/>
<comment type="caution">
    <text evidence="2">The sequence shown here is derived from an EMBL/GenBank/DDBJ whole genome shotgun (WGS) entry which is preliminary data.</text>
</comment>
<keyword evidence="3" id="KW-1185">Reference proteome</keyword>
<name>A0ABS5I6B0_9GAMM</name>